<dbReference type="Gene3D" id="3.40.50.300">
    <property type="entry name" value="P-loop containing nucleotide triphosphate hydrolases"/>
    <property type="match status" value="1"/>
</dbReference>
<dbReference type="GO" id="GO:0005524">
    <property type="term" value="F:ATP binding"/>
    <property type="evidence" value="ECO:0007669"/>
    <property type="project" value="UniProtKB-KW"/>
</dbReference>
<dbReference type="GO" id="GO:0005737">
    <property type="term" value="C:cytoplasm"/>
    <property type="evidence" value="ECO:0007669"/>
    <property type="project" value="UniProtKB-SubCell"/>
</dbReference>
<evidence type="ECO:0000256" key="4">
    <source>
        <dbReference type="ARBA" id="ARBA00022840"/>
    </source>
</evidence>
<gene>
    <name evidence="6" type="ORF">ENM42_00380</name>
</gene>
<dbReference type="Pfam" id="PF04212">
    <property type="entry name" value="MIT"/>
    <property type="match status" value="1"/>
</dbReference>
<keyword evidence="2" id="KW-0963">Cytoplasm</keyword>
<evidence type="ECO:0000256" key="2">
    <source>
        <dbReference type="ARBA" id="ARBA00022490"/>
    </source>
</evidence>
<dbReference type="InterPro" id="IPR007330">
    <property type="entry name" value="MIT_dom"/>
</dbReference>
<dbReference type="GO" id="GO:0016887">
    <property type="term" value="F:ATP hydrolysis activity"/>
    <property type="evidence" value="ECO:0007669"/>
    <property type="project" value="InterPro"/>
</dbReference>
<dbReference type="Pfam" id="PF17862">
    <property type="entry name" value="AAA_lid_3"/>
    <property type="match status" value="1"/>
</dbReference>
<accession>A0A7C5YA69</accession>
<keyword evidence="3" id="KW-0547">Nucleotide-binding</keyword>
<evidence type="ECO:0000313" key="6">
    <source>
        <dbReference type="EMBL" id="HHR40265.1"/>
    </source>
</evidence>
<dbReference type="InterPro" id="IPR036181">
    <property type="entry name" value="MIT_dom_sf"/>
</dbReference>
<dbReference type="InterPro" id="IPR050304">
    <property type="entry name" value="MT-severing_AAA_ATPase"/>
</dbReference>
<dbReference type="PANTHER" id="PTHR23074">
    <property type="entry name" value="AAA DOMAIN-CONTAINING"/>
    <property type="match status" value="1"/>
</dbReference>
<dbReference type="FunFam" id="3.40.50.300:FF:001054">
    <property type="entry name" value="ATPase, AAA family, putative"/>
    <property type="match status" value="1"/>
</dbReference>
<evidence type="ECO:0000256" key="3">
    <source>
        <dbReference type="ARBA" id="ARBA00022741"/>
    </source>
</evidence>
<protein>
    <submittedName>
        <fullName evidence="6">AAA family ATPase</fullName>
    </submittedName>
</protein>
<dbReference type="InterPro" id="IPR041569">
    <property type="entry name" value="AAA_lid_3"/>
</dbReference>
<sequence>MSQELERIAALRAREAVNYDKMGQRAKAIKYYREAIEVLWKLYKLSPDGSVCKIYADKIKEYQARIEELQDGSGPTVTVSNEPSAETQAALKQAAMSKEKPSVTWDDIVNIEEAKKAIRESIIFPTKRPDLFPLGWPKGILLFGPPGCGKTLLAAAVAAELDASFYVIDAASVMSKWLGESERNVSKIFNQCRQEARSGRPCIIFIDEIDSLTAERFMEVGGEARVRNQLIKEMDGILDKGRKDFLYVLAATNKPWHLDEPFIRRFQKRIFVPLPDLEARRVLFQKYTKGLKLDAQVELSQLAKITDGYSAADIHDICMEAQLKVVSEFFASTNGEKGEPRSLNMDDFMEIIKKRKQSVVLENLKKLLDWNAKHGT</sequence>
<dbReference type="InterPro" id="IPR003593">
    <property type="entry name" value="AAA+_ATPase"/>
</dbReference>
<feature type="domain" description="AAA+ ATPase" evidence="5">
    <location>
        <begin position="136"/>
        <end position="276"/>
    </location>
</feature>
<dbReference type="EMBL" id="DRXS01000024">
    <property type="protein sequence ID" value="HHR40265.1"/>
    <property type="molecule type" value="Genomic_DNA"/>
</dbReference>
<proteinExistence type="predicted"/>
<dbReference type="Pfam" id="PF00004">
    <property type="entry name" value="AAA"/>
    <property type="match status" value="1"/>
</dbReference>
<dbReference type="SMART" id="SM00382">
    <property type="entry name" value="AAA"/>
    <property type="match status" value="1"/>
</dbReference>
<dbReference type="SUPFAM" id="SSF52540">
    <property type="entry name" value="P-loop containing nucleoside triphosphate hydrolases"/>
    <property type="match status" value="1"/>
</dbReference>
<organism evidence="6">
    <name type="scientific">Caldiarchaeum subterraneum</name>
    <dbReference type="NCBI Taxonomy" id="311458"/>
    <lineage>
        <taxon>Archaea</taxon>
        <taxon>Nitrososphaerota</taxon>
        <taxon>Candidatus Caldarchaeales</taxon>
        <taxon>Candidatus Caldarchaeaceae</taxon>
        <taxon>Candidatus Caldarchaeum</taxon>
    </lineage>
</organism>
<dbReference type="InterPro" id="IPR027417">
    <property type="entry name" value="P-loop_NTPase"/>
</dbReference>
<dbReference type="Gene3D" id="1.20.58.80">
    <property type="entry name" value="Phosphotransferase system, lactose/cellobiose-type IIA subunit"/>
    <property type="match status" value="1"/>
</dbReference>
<dbReference type="AlphaFoldDB" id="A0A7C5YA69"/>
<dbReference type="InterPro" id="IPR003959">
    <property type="entry name" value="ATPase_AAA_core"/>
</dbReference>
<dbReference type="SUPFAM" id="SSF116846">
    <property type="entry name" value="MIT domain"/>
    <property type="match status" value="1"/>
</dbReference>
<keyword evidence="4" id="KW-0067">ATP-binding</keyword>
<dbReference type="Gene3D" id="1.10.8.60">
    <property type="match status" value="1"/>
</dbReference>
<evidence type="ECO:0000259" key="5">
    <source>
        <dbReference type="SMART" id="SM00382"/>
    </source>
</evidence>
<comment type="subcellular location">
    <subcellularLocation>
        <location evidence="1">Cytoplasm</location>
    </subcellularLocation>
</comment>
<dbReference type="PANTHER" id="PTHR23074:SF83">
    <property type="entry name" value="VACUOLAR PROTEIN SORTING-ASSOCIATED PROTEIN 4A"/>
    <property type="match status" value="1"/>
</dbReference>
<comment type="caution">
    <text evidence="6">The sequence shown here is derived from an EMBL/GenBank/DDBJ whole genome shotgun (WGS) entry which is preliminary data.</text>
</comment>
<reference evidence="6" key="1">
    <citation type="journal article" date="2020" name="mSystems">
        <title>Genome- and Community-Level Interaction Insights into Carbon Utilization and Element Cycling Functions of Hydrothermarchaeota in Hydrothermal Sediment.</title>
        <authorList>
            <person name="Zhou Z."/>
            <person name="Liu Y."/>
            <person name="Xu W."/>
            <person name="Pan J."/>
            <person name="Luo Z.H."/>
            <person name="Li M."/>
        </authorList>
    </citation>
    <scope>NUCLEOTIDE SEQUENCE [LARGE SCALE GENOMIC DNA]</scope>
    <source>
        <strain evidence="6">SpSt-1084</strain>
    </source>
</reference>
<evidence type="ECO:0000256" key="1">
    <source>
        <dbReference type="ARBA" id="ARBA00004496"/>
    </source>
</evidence>
<name>A0A7C5YA69_CALS0</name>